<comment type="caution">
    <text evidence="1">The sequence shown here is derived from an EMBL/GenBank/DDBJ whole genome shotgun (WGS) entry which is preliminary data.</text>
</comment>
<keyword evidence="2" id="KW-1185">Reference proteome</keyword>
<dbReference type="RefSeq" id="WP_112332191.1">
    <property type="nucleotide sequence ID" value="NZ_JBKYJQ010000007.1"/>
</dbReference>
<dbReference type="SUPFAM" id="SSF53335">
    <property type="entry name" value="S-adenosyl-L-methionine-dependent methyltransferases"/>
    <property type="match status" value="1"/>
</dbReference>
<keyword evidence="1" id="KW-0808">Transferase</keyword>
<dbReference type="GO" id="GO:0032259">
    <property type="term" value="P:methylation"/>
    <property type="evidence" value="ECO:0007669"/>
    <property type="project" value="UniProtKB-KW"/>
</dbReference>
<dbReference type="EMBL" id="QLYR01000002">
    <property type="protein sequence ID" value="RAQ29762.1"/>
    <property type="molecule type" value="Genomic_DNA"/>
</dbReference>
<accession>A0A328UG53</accession>
<sequence length="345" mass="39135">MIYAILYHPGHNRVYFETSVQLSVSEFRIAARRLSTICSGIGQQKIRGIDYLTFETGGELGPEDLKIISGLSFVYALFKVEHFNGELYLRPLARECVSFVDESMSAILKYSGKTNEIFTRMLLNIAYHTQDRRENIRVLDPIAGKGTTLYEALMKGFNAYGIEISETVVNESYHFVKRFLETARYKYEHSALRLSGPGKSFTAARHTFVTAKTKEAFKGKETRTIELIAGNAKYADQYYRKNYFDLIAGDLPYGVQHGNVTKEKQTSLTRNPTELLRTCLPAWVGVLKPGGVLALAWNANVLPRDKMERLLEENGLAVKKEEAYLRLAHRVDQSILRDVAVARKQ</sequence>
<proteinExistence type="predicted"/>
<evidence type="ECO:0000313" key="2">
    <source>
        <dbReference type="Proteomes" id="UP000249377"/>
    </source>
</evidence>
<dbReference type="Proteomes" id="UP000249377">
    <property type="component" value="Unassembled WGS sequence"/>
</dbReference>
<dbReference type="Gene3D" id="3.40.50.150">
    <property type="entry name" value="Vaccinia Virus protein VP39"/>
    <property type="match status" value="1"/>
</dbReference>
<name>A0A328UG53_9FIRM</name>
<protein>
    <submittedName>
        <fullName evidence="1">SAM-dependent methyltransferase</fullName>
    </submittedName>
</protein>
<dbReference type="GO" id="GO:0008168">
    <property type="term" value="F:methyltransferase activity"/>
    <property type="evidence" value="ECO:0007669"/>
    <property type="project" value="UniProtKB-KW"/>
</dbReference>
<dbReference type="AlphaFoldDB" id="A0A328UG53"/>
<dbReference type="InterPro" id="IPR029063">
    <property type="entry name" value="SAM-dependent_MTases_sf"/>
</dbReference>
<evidence type="ECO:0000313" key="1">
    <source>
        <dbReference type="EMBL" id="RAQ29762.1"/>
    </source>
</evidence>
<gene>
    <name evidence="1" type="ORF">DPQ25_05550</name>
</gene>
<organism evidence="1 2">
    <name type="scientific">Hydrogeniiclostridium mannosilyticum</name>
    <dbReference type="NCBI Taxonomy" id="2764322"/>
    <lineage>
        <taxon>Bacteria</taxon>
        <taxon>Bacillati</taxon>
        <taxon>Bacillota</taxon>
        <taxon>Clostridia</taxon>
        <taxon>Eubacteriales</taxon>
        <taxon>Acutalibacteraceae</taxon>
        <taxon>Hydrogeniiclostridium</taxon>
    </lineage>
</organism>
<reference evidence="1 2" key="1">
    <citation type="submission" date="2018-06" db="EMBL/GenBank/DDBJ databases">
        <title>Noncontiguous genome sequence of Ruminococcaceae bacterium ASD2818.</title>
        <authorList>
            <person name="Chaplin A.V."/>
            <person name="Sokolova S.R."/>
            <person name="Kochetkova T.O."/>
            <person name="Goltsov A.Y."/>
            <person name="Trofimov D.Y."/>
            <person name="Efimov B.A."/>
        </authorList>
    </citation>
    <scope>NUCLEOTIDE SEQUENCE [LARGE SCALE GENOMIC DNA]</scope>
    <source>
        <strain evidence="1 2">ASD2818</strain>
    </source>
</reference>
<keyword evidence="1" id="KW-0489">Methyltransferase</keyword>